<evidence type="ECO:0000259" key="8">
    <source>
        <dbReference type="Pfam" id="PF01757"/>
    </source>
</evidence>
<name>A0ABV2L708_9HYPH</name>
<feature type="transmembrane region" description="Helical" evidence="7">
    <location>
        <begin position="309"/>
        <end position="330"/>
    </location>
</feature>
<proteinExistence type="inferred from homology"/>
<dbReference type="Pfam" id="PF01757">
    <property type="entry name" value="Acyl_transf_3"/>
    <property type="match status" value="1"/>
</dbReference>
<feature type="transmembrane region" description="Helical" evidence="7">
    <location>
        <begin position="21"/>
        <end position="43"/>
    </location>
</feature>
<protein>
    <submittedName>
        <fullName evidence="9">Membrane protein YcfT</fullName>
    </submittedName>
</protein>
<dbReference type="PANTHER" id="PTHR40074">
    <property type="entry name" value="O-ACETYLTRANSFERASE WECH"/>
    <property type="match status" value="1"/>
</dbReference>
<evidence type="ECO:0000256" key="3">
    <source>
        <dbReference type="ARBA" id="ARBA00022475"/>
    </source>
</evidence>
<evidence type="ECO:0000313" key="10">
    <source>
        <dbReference type="Proteomes" id="UP001549145"/>
    </source>
</evidence>
<evidence type="ECO:0000256" key="5">
    <source>
        <dbReference type="ARBA" id="ARBA00022989"/>
    </source>
</evidence>
<comment type="caution">
    <text evidence="9">The sequence shown here is derived from an EMBL/GenBank/DDBJ whole genome shotgun (WGS) entry which is preliminary data.</text>
</comment>
<evidence type="ECO:0000256" key="6">
    <source>
        <dbReference type="ARBA" id="ARBA00023136"/>
    </source>
</evidence>
<reference evidence="9 10" key="1">
    <citation type="submission" date="2024-06" db="EMBL/GenBank/DDBJ databases">
        <title>Genomic Encyclopedia of Type Strains, Phase IV (KMG-IV): sequencing the most valuable type-strain genomes for metagenomic binning, comparative biology and taxonomic classification.</title>
        <authorList>
            <person name="Goeker M."/>
        </authorList>
    </citation>
    <scope>NUCLEOTIDE SEQUENCE [LARGE SCALE GENOMIC DNA]</scope>
    <source>
        <strain evidence="9 10">DSM 21331</strain>
    </source>
</reference>
<feature type="transmembrane region" description="Helical" evidence="7">
    <location>
        <begin position="212"/>
        <end position="231"/>
    </location>
</feature>
<keyword evidence="6 7" id="KW-0472">Membrane</keyword>
<dbReference type="PANTHER" id="PTHR40074:SF4">
    <property type="entry name" value="INNER MEMBRANE PROTEIN YCFT"/>
    <property type="match status" value="1"/>
</dbReference>
<dbReference type="Proteomes" id="UP001549145">
    <property type="component" value="Unassembled WGS sequence"/>
</dbReference>
<feature type="transmembrane region" description="Helical" evidence="7">
    <location>
        <begin position="63"/>
        <end position="80"/>
    </location>
</feature>
<gene>
    <name evidence="9" type="ORF">ABID43_003169</name>
</gene>
<feature type="transmembrane region" description="Helical" evidence="7">
    <location>
        <begin position="243"/>
        <end position="266"/>
    </location>
</feature>
<feature type="transmembrane region" description="Helical" evidence="7">
    <location>
        <begin position="121"/>
        <end position="145"/>
    </location>
</feature>
<feature type="transmembrane region" description="Helical" evidence="7">
    <location>
        <begin position="286"/>
        <end position="303"/>
    </location>
</feature>
<evidence type="ECO:0000256" key="1">
    <source>
        <dbReference type="ARBA" id="ARBA00004651"/>
    </source>
</evidence>
<keyword evidence="10" id="KW-1185">Reference proteome</keyword>
<comment type="similarity">
    <text evidence="2">Belongs to the acyltransferase 3 family.</text>
</comment>
<evidence type="ECO:0000256" key="7">
    <source>
        <dbReference type="SAM" id="Phobius"/>
    </source>
</evidence>
<feature type="transmembrane region" description="Helical" evidence="7">
    <location>
        <begin position="92"/>
        <end position="109"/>
    </location>
</feature>
<evidence type="ECO:0000256" key="2">
    <source>
        <dbReference type="ARBA" id="ARBA00007400"/>
    </source>
</evidence>
<dbReference type="InterPro" id="IPR002656">
    <property type="entry name" value="Acyl_transf_3_dom"/>
</dbReference>
<dbReference type="RefSeq" id="WP_238281664.1">
    <property type="nucleotide sequence ID" value="NZ_BPQL01000132.1"/>
</dbReference>
<sequence>MSALEVGAIGRAGADEANRLAWVDVAKGLCIVLVVMMHSTLSTGVTLGGEGFLHTVVAFAKPFRMPDFFLLSGLFLGRVIDRDWRLFLDRRLVHFAYFYVLWVLIQSVVKYGQIVDGAGPMAFLSHLAMAVVEPYSTLWFIYVLAVFSVCTKLLRRVPAPLLLGLAILLESVPVHSGSNLVDEFCARYVWFLLGYLCAERIFTFADWVRRNAGAALTGLALWAVVNAMMAFTQTQLSFAPTLAQLPGLSLLLGGAGALAIITVGALLTRAGGPVTNFLRTCGQRSIVIYLAFFLPMAFTRTLIAKTEAITDIGVASLAVTVVAVLVPLALERMVRNTRFDFLFERPRAFHIVSARPRAATSALRTA</sequence>
<evidence type="ECO:0000256" key="4">
    <source>
        <dbReference type="ARBA" id="ARBA00022692"/>
    </source>
</evidence>
<evidence type="ECO:0000313" key="9">
    <source>
        <dbReference type="EMBL" id="MET3693618.1"/>
    </source>
</evidence>
<keyword evidence="5 7" id="KW-1133">Transmembrane helix</keyword>
<feature type="domain" description="Acyltransferase 3" evidence="8">
    <location>
        <begin position="21"/>
        <end position="327"/>
    </location>
</feature>
<accession>A0ABV2L708</accession>
<dbReference type="EMBL" id="JBEPMM010000009">
    <property type="protein sequence ID" value="MET3693618.1"/>
    <property type="molecule type" value="Genomic_DNA"/>
</dbReference>
<keyword evidence="4 7" id="KW-0812">Transmembrane</keyword>
<organism evidence="9 10">
    <name type="scientific">Methylobacterium goesingense</name>
    <dbReference type="NCBI Taxonomy" id="243690"/>
    <lineage>
        <taxon>Bacteria</taxon>
        <taxon>Pseudomonadati</taxon>
        <taxon>Pseudomonadota</taxon>
        <taxon>Alphaproteobacteria</taxon>
        <taxon>Hyphomicrobiales</taxon>
        <taxon>Methylobacteriaceae</taxon>
        <taxon>Methylobacterium</taxon>
    </lineage>
</organism>
<keyword evidence="3" id="KW-1003">Cell membrane</keyword>
<comment type="subcellular location">
    <subcellularLocation>
        <location evidence="1">Cell membrane</location>
        <topology evidence="1">Multi-pass membrane protein</topology>
    </subcellularLocation>
</comment>